<dbReference type="Gene3D" id="3.40.50.11720">
    <property type="entry name" value="3-Deoxy-D-manno-octulosonic-acid transferase, N-terminal domain"/>
    <property type="match status" value="1"/>
</dbReference>
<organism evidence="10 11">
    <name type="scientific">Candidatus Rikenella faecigallinarum</name>
    <dbReference type="NCBI Taxonomy" id="2838745"/>
    <lineage>
        <taxon>Bacteria</taxon>
        <taxon>Pseudomonadati</taxon>
        <taxon>Bacteroidota</taxon>
        <taxon>Bacteroidia</taxon>
        <taxon>Bacteroidales</taxon>
        <taxon>Rikenellaceae</taxon>
        <taxon>Rikenella</taxon>
    </lineage>
</organism>
<evidence type="ECO:0000256" key="2">
    <source>
        <dbReference type="ARBA" id="ARBA00012621"/>
    </source>
</evidence>
<protein>
    <recommendedName>
        <fullName evidence="3 8">3-deoxy-D-manno-octulosonic acid transferase</fullName>
        <shortName evidence="8">Kdo transferase</shortName>
        <ecNumber evidence="2 8">2.4.99.12</ecNumber>
    </recommendedName>
    <alternativeName>
        <fullName evidence="5 8">Lipid IV(A) 3-deoxy-D-manno-octulosonic acid transferase</fullName>
    </alternativeName>
</protein>
<keyword evidence="8" id="KW-1003">Cell membrane</keyword>
<keyword evidence="4 8" id="KW-0808">Transferase</keyword>
<reference evidence="10" key="1">
    <citation type="journal article" date="2021" name="PeerJ">
        <title>Extensive microbial diversity within the chicken gut microbiome revealed by metagenomics and culture.</title>
        <authorList>
            <person name="Gilroy R."/>
            <person name="Ravi A."/>
            <person name="Getino M."/>
            <person name="Pursley I."/>
            <person name="Horton D.L."/>
            <person name="Alikhan N.F."/>
            <person name="Baker D."/>
            <person name="Gharbi K."/>
            <person name="Hall N."/>
            <person name="Watson M."/>
            <person name="Adriaenssens E.M."/>
            <person name="Foster-Nyarko E."/>
            <person name="Jarju S."/>
            <person name="Secka A."/>
            <person name="Antonio M."/>
            <person name="Oren A."/>
            <person name="Chaudhuri R.R."/>
            <person name="La Ragione R."/>
            <person name="Hildebrand F."/>
            <person name="Pallen M.J."/>
        </authorList>
    </citation>
    <scope>NUCLEOTIDE SEQUENCE</scope>
    <source>
        <strain evidence="10">ChiBcec15-1070</strain>
    </source>
</reference>
<dbReference type="GO" id="GO:0009244">
    <property type="term" value="P:lipopolysaccharide core region biosynthetic process"/>
    <property type="evidence" value="ECO:0007669"/>
    <property type="project" value="UniProtKB-UniRule"/>
</dbReference>
<proteinExistence type="inferred from homology"/>
<dbReference type="EC" id="2.4.99.12" evidence="2 8"/>
<evidence type="ECO:0000256" key="5">
    <source>
        <dbReference type="ARBA" id="ARBA00031445"/>
    </source>
</evidence>
<dbReference type="InterPro" id="IPR007507">
    <property type="entry name" value="Glycos_transf_N"/>
</dbReference>
<sequence length="426" mass="47171">MKFLYNCSIHAFSLAIGLGALFHRKARLLYRGRRGLLARIEAGEAQAERGRGTVWVHCASLGEFEQGRPLIEELRRRHSKGTPHYRRIVVTFFSPSGYEIRKNYDQADAVYYLPSDTPRHARRFVAAVRPELAIFVKYEYWHNYLSALRAVGARSCVVSAIFRPDAVFFRQSAMGRFMRRTLGLLDRFFVQNEASRALLESIGFGAERVTVSGDTRFDRVVALAEKAPVLPRVEAFVRGTESPVMVCGSTWPPDEEILLALMEAHPEMKFIVAPHEIDSARIDALIRRSGRQALRYTALSETTPETDLQQASLLVIDTIGVLSGVYRYGQLAYIGGGFGRGIHNTLEAATWGMPVLFGPRYEAFAEAVELIEVGAAASVSSAGELLNVVGQWCSTSGDLAFRGAAAESYVRSRAGATKIILDSLGE</sequence>
<evidence type="ECO:0000256" key="1">
    <source>
        <dbReference type="ARBA" id="ARBA00004713"/>
    </source>
</evidence>
<dbReference type="PANTHER" id="PTHR42755">
    <property type="entry name" value="3-DEOXY-MANNO-OCTULOSONATE CYTIDYLYLTRANSFERASE"/>
    <property type="match status" value="1"/>
</dbReference>
<dbReference type="GO" id="GO:0009245">
    <property type="term" value="P:lipid A biosynthetic process"/>
    <property type="evidence" value="ECO:0007669"/>
    <property type="project" value="TreeGrafter"/>
</dbReference>
<keyword evidence="8" id="KW-0472">Membrane</keyword>
<dbReference type="EMBL" id="DXHL01000038">
    <property type="protein sequence ID" value="HIW11534.1"/>
    <property type="molecule type" value="Genomic_DNA"/>
</dbReference>
<evidence type="ECO:0000256" key="6">
    <source>
        <dbReference type="ARBA" id="ARBA00049183"/>
    </source>
</evidence>
<evidence type="ECO:0000313" key="11">
    <source>
        <dbReference type="Proteomes" id="UP000823926"/>
    </source>
</evidence>
<comment type="pathway">
    <text evidence="1 8">Bacterial outer membrane biogenesis; LPS core biosynthesis.</text>
</comment>
<reference evidence="10" key="2">
    <citation type="submission" date="2021-04" db="EMBL/GenBank/DDBJ databases">
        <authorList>
            <person name="Gilroy R."/>
        </authorList>
    </citation>
    <scope>NUCLEOTIDE SEQUENCE</scope>
    <source>
        <strain evidence="10">ChiBcec15-1070</strain>
    </source>
</reference>
<feature type="domain" description="3-deoxy-D-manno-octulosonic-acid transferase N-terminal" evidence="9">
    <location>
        <begin position="45"/>
        <end position="218"/>
    </location>
</feature>
<dbReference type="SUPFAM" id="SSF53756">
    <property type="entry name" value="UDP-Glycosyltransferase/glycogen phosphorylase"/>
    <property type="match status" value="1"/>
</dbReference>
<feature type="active site" description="Proton acceptor" evidence="7">
    <location>
        <position position="63"/>
    </location>
</feature>
<gene>
    <name evidence="10" type="ORF">H9888_08605</name>
</gene>
<dbReference type="InterPro" id="IPR038107">
    <property type="entry name" value="Glycos_transf_N_sf"/>
</dbReference>
<evidence type="ECO:0000256" key="7">
    <source>
        <dbReference type="PIRSR" id="PIRSR639901-1"/>
    </source>
</evidence>
<evidence type="ECO:0000256" key="3">
    <source>
        <dbReference type="ARBA" id="ARBA00019077"/>
    </source>
</evidence>
<comment type="caution">
    <text evidence="10">The sequence shown here is derived from an EMBL/GenBank/DDBJ whole genome shotgun (WGS) entry which is preliminary data.</text>
</comment>
<evidence type="ECO:0000313" key="10">
    <source>
        <dbReference type="EMBL" id="HIW11534.1"/>
    </source>
</evidence>
<dbReference type="AlphaFoldDB" id="A0A9D1QF99"/>
<comment type="catalytic activity">
    <reaction evidence="6 8">
        <text>lipid IVA (E. coli) + CMP-3-deoxy-beta-D-manno-octulosonate = alpha-Kdo-(2-&gt;6)-lipid IVA (E. coli) + CMP + H(+)</text>
        <dbReference type="Rhea" id="RHEA:28066"/>
        <dbReference type="ChEBI" id="CHEBI:15378"/>
        <dbReference type="ChEBI" id="CHEBI:58603"/>
        <dbReference type="ChEBI" id="CHEBI:60364"/>
        <dbReference type="ChEBI" id="CHEBI:60377"/>
        <dbReference type="ChEBI" id="CHEBI:85987"/>
        <dbReference type="EC" id="2.4.99.12"/>
    </reaction>
</comment>
<dbReference type="GO" id="GO:0043842">
    <property type="term" value="F:Kdo transferase activity"/>
    <property type="evidence" value="ECO:0007669"/>
    <property type="project" value="UniProtKB-EC"/>
</dbReference>
<dbReference type="GO" id="GO:0005886">
    <property type="term" value="C:plasma membrane"/>
    <property type="evidence" value="ECO:0007669"/>
    <property type="project" value="UniProtKB-SubCell"/>
</dbReference>
<evidence type="ECO:0000259" key="9">
    <source>
        <dbReference type="Pfam" id="PF04413"/>
    </source>
</evidence>
<name>A0A9D1QF99_9BACT</name>
<dbReference type="Pfam" id="PF04413">
    <property type="entry name" value="Glycos_transf_N"/>
    <property type="match status" value="1"/>
</dbReference>
<accession>A0A9D1QF99</accession>
<dbReference type="Gene3D" id="3.40.50.2000">
    <property type="entry name" value="Glycogen Phosphorylase B"/>
    <property type="match status" value="1"/>
</dbReference>
<evidence type="ECO:0000256" key="4">
    <source>
        <dbReference type="ARBA" id="ARBA00022679"/>
    </source>
</evidence>
<evidence type="ECO:0000256" key="8">
    <source>
        <dbReference type="RuleBase" id="RU365103"/>
    </source>
</evidence>
<comment type="function">
    <text evidence="8">Involved in lipopolysaccharide (LPS) biosynthesis. Catalyzes the transfer of 3-deoxy-D-manno-octulosonate (Kdo) residue(s) from CMP-Kdo to lipid IV(A), the tetraacyldisaccharide-1,4'-bisphosphate precursor of lipid A.</text>
</comment>
<dbReference type="Proteomes" id="UP000823926">
    <property type="component" value="Unassembled WGS sequence"/>
</dbReference>
<comment type="similarity">
    <text evidence="8">Belongs to the glycosyltransferase group 1 family.</text>
</comment>
<dbReference type="InterPro" id="IPR039901">
    <property type="entry name" value="Kdotransferase"/>
</dbReference>
<dbReference type="PANTHER" id="PTHR42755:SF1">
    <property type="entry name" value="3-DEOXY-D-MANNO-OCTULOSONIC ACID TRANSFERASE, MITOCHONDRIAL-RELATED"/>
    <property type="match status" value="1"/>
</dbReference>
<comment type="subcellular location">
    <subcellularLocation>
        <location evidence="8">Cell membrane</location>
    </subcellularLocation>
</comment>
<keyword evidence="8" id="KW-0448">Lipopolysaccharide biosynthesis</keyword>